<dbReference type="AlphaFoldDB" id="A0A2H1GL15"/>
<evidence type="ECO:0000313" key="1">
    <source>
        <dbReference type="EMBL" id="SMR54252.1"/>
    </source>
</evidence>
<proteinExistence type="predicted"/>
<dbReference type="EMBL" id="LT854258">
    <property type="protein sequence ID" value="SMR54252.1"/>
    <property type="molecule type" value="Genomic_DNA"/>
</dbReference>
<gene>
    <name evidence="1" type="ORF">ZT1E4_G7013</name>
</gene>
<dbReference type="Proteomes" id="UP000245764">
    <property type="component" value="Chromosome 6"/>
</dbReference>
<reference evidence="2" key="1">
    <citation type="submission" date="2017-05" db="EMBL/GenBank/DDBJ databases">
        <authorList>
            <person name="Song R."/>
            <person name="Chenine A.L."/>
            <person name="Ruprecht R.M."/>
        </authorList>
    </citation>
    <scope>NUCLEOTIDE SEQUENCE [LARGE SCALE GENOMIC DNA]</scope>
</reference>
<accession>A0A2H1GL15</accession>
<sequence>MARLLTIATELRLQIYDHLAADPYANNTALLSTCRQINQEAHVILMRATTLKIPYDIRDHSKSATSLQERWASLPPRTRSHVRGIHFNIDHIADLSIVSASQLMLQFCGPKNFIDRVKPPARQNLGYPDSIVPPQAIGDFDITFSVEDFDSQGTSRNYAGHYDWLIEFFYALQHKAMELEKTGSKEYAEVEEELLKMLADTSRAPDSFFVPILWVRRHWFEHDKRLLAWREAEGVMYFENHD</sequence>
<organism evidence="1 2">
    <name type="scientific">Zymoseptoria tritici ST99CH_1E4</name>
    <dbReference type="NCBI Taxonomy" id="1276532"/>
    <lineage>
        <taxon>Eukaryota</taxon>
        <taxon>Fungi</taxon>
        <taxon>Dikarya</taxon>
        <taxon>Ascomycota</taxon>
        <taxon>Pezizomycotina</taxon>
        <taxon>Dothideomycetes</taxon>
        <taxon>Dothideomycetidae</taxon>
        <taxon>Mycosphaerellales</taxon>
        <taxon>Mycosphaerellaceae</taxon>
        <taxon>Zymoseptoria</taxon>
    </lineage>
</organism>
<protein>
    <submittedName>
        <fullName evidence="1">Uncharacterized protein</fullName>
    </submittedName>
</protein>
<evidence type="ECO:0000313" key="2">
    <source>
        <dbReference type="Proteomes" id="UP000245764"/>
    </source>
</evidence>
<name>A0A2H1GL15_ZYMTR</name>